<dbReference type="PANTHER" id="PTHR47926:SF468">
    <property type="entry name" value="PENTATRICOPEPTIDE REPEAT-CONTAINING PROTEIN"/>
    <property type="match status" value="1"/>
</dbReference>
<keyword evidence="5" id="KW-1185">Reference proteome</keyword>
<feature type="repeat" description="PPR" evidence="3">
    <location>
        <begin position="73"/>
        <end position="107"/>
    </location>
</feature>
<evidence type="ECO:0000256" key="1">
    <source>
        <dbReference type="ARBA" id="ARBA00022737"/>
    </source>
</evidence>
<dbReference type="InterPro" id="IPR011990">
    <property type="entry name" value="TPR-like_helical_dom_sf"/>
</dbReference>
<dbReference type="FunFam" id="1.25.40.10:FF:000212">
    <property type="entry name" value="Pentatricopeptide repeat-containing protein At2g03380, mitochondrial"/>
    <property type="match status" value="1"/>
</dbReference>
<dbReference type="GO" id="GO:0003723">
    <property type="term" value="F:RNA binding"/>
    <property type="evidence" value="ECO:0007669"/>
    <property type="project" value="InterPro"/>
</dbReference>
<dbReference type="PROSITE" id="PS51375">
    <property type="entry name" value="PPR"/>
    <property type="match status" value="7"/>
</dbReference>
<keyword evidence="1" id="KW-0677">Repeat</keyword>
<dbReference type="Pfam" id="PF20431">
    <property type="entry name" value="E_motif"/>
    <property type="match status" value="1"/>
</dbReference>
<evidence type="ECO:0000256" key="3">
    <source>
        <dbReference type="PROSITE-ProRule" id="PRU00708"/>
    </source>
</evidence>
<dbReference type="InterPro" id="IPR046960">
    <property type="entry name" value="PPR_At4g14850-like_plant"/>
</dbReference>
<feature type="repeat" description="PPR" evidence="3">
    <location>
        <begin position="343"/>
        <end position="373"/>
    </location>
</feature>
<gene>
    <name evidence="4" type="ORF">DM860_013501</name>
</gene>
<organism evidence="4 5">
    <name type="scientific">Cuscuta australis</name>
    <dbReference type="NCBI Taxonomy" id="267555"/>
    <lineage>
        <taxon>Eukaryota</taxon>
        <taxon>Viridiplantae</taxon>
        <taxon>Streptophyta</taxon>
        <taxon>Embryophyta</taxon>
        <taxon>Tracheophyta</taxon>
        <taxon>Spermatophyta</taxon>
        <taxon>Magnoliopsida</taxon>
        <taxon>eudicotyledons</taxon>
        <taxon>Gunneridae</taxon>
        <taxon>Pentapetalae</taxon>
        <taxon>asterids</taxon>
        <taxon>lamiids</taxon>
        <taxon>Solanales</taxon>
        <taxon>Convolvulaceae</taxon>
        <taxon>Cuscuteae</taxon>
        <taxon>Cuscuta</taxon>
        <taxon>Cuscuta subgen. Grammica</taxon>
        <taxon>Cuscuta sect. Cleistogrammica</taxon>
    </lineage>
</organism>
<dbReference type="InterPro" id="IPR002885">
    <property type="entry name" value="PPR_rpt"/>
</dbReference>
<dbReference type="Pfam" id="PF13041">
    <property type="entry name" value="PPR_2"/>
    <property type="match status" value="3"/>
</dbReference>
<feature type="repeat" description="PPR" evidence="3">
    <location>
        <begin position="475"/>
        <end position="509"/>
    </location>
</feature>
<proteinExistence type="inferred from homology"/>
<evidence type="ECO:0000256" key="2">
    <source>
        <dbReference type="ARBA" id="ARBA00061659"/>
    </source>
</evidence>
<name>A0A328E9S4_9ASTE</name>
<dbReference type="PANTHER" id="PTHR47926">
    <property type="entry name" value="PENTATRICOPEPTIDE REPEAT-CONTAINING PROTEIN"/>
    <property type="match status" value="1"/>
</dbReference>
<accession>A0A328E9S4</accession>
<comment type="similarity">
    <text evidence="2">Belongs to the PPR family. PCMP-E subfamily.</text>
</comment>
<evidence type="ECO:0008006" key="6">
    <source>
        <dbReference type="Google" id="ProtNLM"/>
    </source>
</evidence>
<dbReference type="Proteomes" id="UP000249390">
    <property type="component" value="Unassembled WGS sequence"/>
</dbReference>
<evidence type="ECO:0000313" key="4">
    <source>
        <dbReference type="EMBL" id="RAL54805.1"/>
    </source>
</evidence>
<comment type="caution">
    <text evidence="4">The sequence shown here is derived from an EMBL/GenBank/DDBJ whole genome shotgun (WGS) entry which is preliminary data.</text>
</comment>
<feature type="repeat" description="PPR" evidence="3">
    <location>
        <begin position="237"/>
        <end position="271"/>
    </location>
</feature>
<feature type="repeat" description="PPR" evidence="3">
    <location>
        <begin position="138"/>
        <end position="172"/>
    </location>
</feature>
<feature type="repeat" description="PPR" evidence="3">
    <location>
        <begin position="281"/>
        <end position="315"/>
    </location>
</feature>
<feature type="repeat" description="PPR" evidence="3">
    <location>
        <begin position="374"/>
        <end position="408"/>
    </location>
</feature>
<dbReference type="AlphaFoldDB" id="A0A328E9S4"/>
<evidence type="ECO:0000313" key="5">
    <source>
        <dbReference type="Proteomes" id="UP000249390"/>
    </source>
</evidence>
<dbReference type="NCBIfam" id="TIGR00756">
    <property type="entry name" value="PPR"/>
    <property type="match status" value="9"/>
</dbReference>
<dbReference type="EMBL" id="NQVE01000005">
    <property type="protein sequence ID" value="RAL54805.1"/>
    <property type="molecule type" value="Genomic_DNA"/>
</dbReference>
<protein>
    <recommendedName>
        <fullName evidence="6">Pentacotripeptide-repeat region of PRORP domain-containing protein</fullName>
    </recommendedName>
</protein>
<dbReference type="GO" id="GO:0009451">
    <property type="term" value="P:RNA modification"/>
    <property type="evidence" value="ECO:0007669"/>
    <property type="project" value="InterPro"/>
</dbReference>
<dbReference type="InterPro" id="IPR046848">
    <property type="entry name" value="E_motif"/>
</dbReference>
<reference evidence="4 5" key="1">
    <citation type="submission" date="2018-06" db="EMBL/GenBank/DDBJ databases">
        <title>The Genome of Cuscuta australis (Dodder) Provides Insight into the Evolution of Plant Parasitism.</title>
        <authorList>
            <person name="Liu H."/>
        </authorList>
    </citation>
    <scope>NUCLEOTIDE SEQUENCE [LARGE SCALE GENOMIC DNA]</scope>
    <source>
        <strain evidence="5">cv. Yunnan</strain>
        <tissue evidence="4">Vines</tissue>
    </source>
</reference>
<sequence>MAVSPRKLGIFGWALRQRKQSKGQLVNHFSTGKLIVSQAKPDLRSTNNTITALIRSGRLEDARFMFDQLRHRDIVTWNSMLTGYTRRHEMEKAQKLFDQMPERDVVSWNLMISCYMSSRGTDYIDYARYLFDSMPARDVISWNTMISGYAKVGQMDEALMLFDCMPEKNVVSWNAVVSGLLQNGHVKTAVKTFKRMPKRDAASLSVIVSGLIQNEKLDEAANLLLDFQRCCGESSDLVFAYNTLIAGYGQKGRIKDARRLFDQMPFYATKATQKCRRFERNIVSWNSMIMCYVKTGDVVSARELFDLMVEKDTFSWNTMISGYVRVSNMKEASNLLSMMPNPNVFSWNSIISGYAQGGRLELAYKFFERMPQKNCVSWNTMIAGYERNGDYEGAIRLYIEMQLAGVKPDKHTLSSLLGVCAETVDLHLGMQIHQLVTKTVLPDVPLNNSLITMYAKCGAIVEGRSIFDRMKLCKDVISWNAMIGGYASHGLAKEALELFNTMKKLKVKPTYITFIAVLSACAHAGLVEEGRFQFKSMVYDFGIEPRLEHFSSLVDIVGRHGRIEEAMEIIKSMPIEPDKVVWGALLGACRVHNNLEFARTAAEALMQLEPENSGPYLLLYNMYIEAGKLDDANEVRMRRDRNNVKKESAYSVVNSIHR</sequence>
<dbReference type="SUPFAM" id="SSF48452">
    <property type="entry name" value="TPR-like"/>
    <property type="match status" value="1"/>
</dbReference>
<dbReference type="Gene3D" id="1.25.40.10">
    <property type="entry name" value="Tetratricopeptide repeat domain"/>
    <property type="match status" value="6"/>
</dbReference>
<dbReference type="Pfam" id="PF12854">
    <property type="entry name" value="PPR_1"/>
    <property type="match status" value="2"/>
</dbReference>
<dbReference type="Pfam" id="PF01535">
    <property type="entry name" value="PPR"/>
    <property type="match status" value="6"/>
</dbReference>